<dbReference type="PANTHER" id="PTHR30015">
    <property type="entry name" value="MRR RESTRICTION SYSTEM PROTEIN"/>
    <property type="match status" value="1"/>
</dbReference>
<proteinExistence type="predicted"/>
<dbReference type="InterPro" id="IPR007560">
    <property type="entry name" value="Restrct_endonuc_IV_Mrr"/>
</dbReference>
<dbReference type="EMBL" id="CABVQG010000008">
    <property type="protein sequence ID" value="VWC63683.1"/>
    <property type="molecule type" value="Genomic_DNA"/>
</dbReference>
<dbReference type="PANTHER" id="PTHR30015:SF7">
    <property type="entry name" value="TYPE IV METHYL-DIRECTED RESTRICTION ENZYME ECOKMRR"/>
    <property type="match status" value="1"/>
</dbReference>
<accession>A0ABY6XQC3</accession>
<dbReference type="InterPro" id="IPR011856">
    <property type="entry name" value="tRNA_endonuc-like_dom_sf"/>
</dbReference>
<feature type="coiled-coil region" evidence="1">
    <location>
        <begin position="139"/>
        <end position="169"/>
    </location>
</feature>
<dbReference type="Proteomes" id="UP000494120">
    <property type="component" value="Unassembled WGS sequence"/>
</dbReference>
<evidence type="ECO:0000259" key="2">
    <source>
        <dbReference type="Pfam" id="PF04471"/>
    </source>
</evidence>
<name>A0ABY6XQC3_9BURK</name>
<organism evidence="3 4">
    <name type="scientific">Burkholderia aenigmatica</name>
    <dbReference type="NCBI Taxonomy" id="2015348"/>
    <lineage>
        <taxon>Bacteria</taxon>
        <taxon>Pseudomonadati</taxon>
        <taxon>Pseudomonadota</taxon>
        <taxon>Betaproteobacteria</taxon>
        <taxon>Burkholderiales</taxon>
        <taxon>Burkholderiaceae</taxon>
        <taxon>Burkholderia</taxon>
        <taxon>Burkholderia cepacia complex</taxon>
    </lineage>
</organism>
<dbReference type="RefSeq" id="WP_174957186.1">
    <property type="nucleotide sequence ID" value="NZ_CABVQG010000008.1"/>
</dbReference>
<sequence>MTQNYSAQAERARLRAAREYEREVARIAKETKQELIEYKTQQVASRNADLDRRVSELESILAARVKQPMKVDFDKMLTEREYPELSLGSLDIPLTKPEMIYPERPSALIGWLPWIAAGYSKRVDAARDRYQQRYLVEYAQKEEARLAEVAKKRDEHERMIAELKAVEAARLSNVTEWIAGLEQGVPNVIQDLFERVQRESLQHLPAGFNGNGKLAYVAESKQLVVEFDLPEFDGIIPDVKAYKYVKATDSINETLRPEAQRRGLYTSVVAQMAIRNLHEMFSVDYYGHLESIVVNGFVDTIDRGTGRNIRPCIITVRTTREIFEGLDLTRVDPIACLKTLNASLSKSPAELAPVRPIVEFNMVDPRFIAERDVISTLDQRANLMDLTPGDFEALITNLFEKMGLETKLTQPSRDGGVDCVAYDPRPIFGGKVVIQAKRYKNTVGVSAVRDLFGTMQNEGASKGILVTTSGYGKAAFEFANNKPIELLSGSNLLYLLEQHADVKAKIVMPDDWKDPTAEY</sequence>
<evidence type="ECO:0000313" key="3">
    <source>
        <dbReference type="EMBL" id="VWC63683.1"/>
    </source>
</evidence>
<dbReference type="Pfam" id="PF04471">
    <property type="entry name" value="Mrr_cat"/>
    <property type="match status" value="1"/>
</dbReference>
<gene>
    <name evidence="3" type="primary">mrr</name>
    <name evidence="3" type="ORF">BLA17378_02660</name>
</gene>
<feature type="domain" description="Restriction endonuclease type IV Mrr" evidence="2">
    <location>
        <begin position="385"/>
        <end position="496"/>
    </location>
</feature>
<reference evidence="3 4" key="1">
    <citation type="submission" date="2019-09" db="EMBL/GenBank/DDBJ databases">
        <authorList>
            <person name="Depoorter E."/>
        </authorList>
    </citation>
    <scope>NUCLEOTIDE SEQUENCE [LARGE SCALE GENOMIC DNA]</scope>
    <source>
        <strain evidence="3 4">R-17378</strain>
    </source>
</reference>
<evidence type="ECO:0000313" key="4">
    <source>
        <dbReference type="Proteomes" id="UP000494120"/>
    </source>
</evidence>
<comment type="caution">
    <text evidence="3">The sequence shown here is derived from an EMBL/GenBank/DDBJ whole genome shotgun (WGS) entry which is preliminary data.</text>
</comment>
<dbReference type="SUPFAM" id="SSF52980">
    <property type="entry name" value="Restriction endonuclease-like"/>
    <property type="match status" value="1"/>
</dbReference>
<dbReference type="InterPro" id="IPR052906">
    <property type="entry name" value="Type_IV_Methyl-Rstrct_Enzyme"/>
</dbReference>
<protein>
    <submittedName>
        <fullName evidence="3">Mrr restriction system protein</fullName>
    </submittedName>
</protein>
<keyword evidence="1" id="KW-0175">Coiled coil</keyword>
<keyword evidence="4" id="KW-1185">Reference proteome</keyword>
<evidence type="ECO:0000256" key="1">
    <source>
        <dbReference type="SAM" id="Coils"/>
    </source>
</evidence>
<dbReference type="Gene3D" id="3.40.1350.10">
    <property type="match status" value="1"/>
</dbReference>
<dbReference type="InterPro" id="IPR011335">
    <property type="entry name" value="Restrct_endonuc-II-like"/>
</dbReference>